<dbReference type="InterPro" id="IPR027417">
    <property type="entry name" value="P-loop_NTPase"/>
</dbReference>
<dbReference type="GO" id="GO:0016887">
    <property type="term" value="F:ATP hydrolysis activity"/>
    <property type="evidence" value="ECO:0007669"/>
    <property type="project" value="InterPro"/>
</dbReference>
<dbReference type="Proteomes" id="UP000030993">
    <property type="component" value="Unassembled WGS sequence"/>
</dbReference>
<dbReference type="EMBL" id="JSCE01000030">
    <property type="protein sequence ID" value="KHM52947.1"/>
    <property type="molecule type" value="Genomic_DNA"/>
</dbReference>
<keyword evidence="1" id="KW-0813">Transport</keyword>
<evidence type="ECO:0000313" key="5">
    <source>
        <dbReference type="EMBL" id="KHM52947.1"/>
    </source>
</evidence>
<dbReference type="InterPro" id="IPR017871">
    <property type="entry name" value="ABC_transporter-like_CS"/>
</dbReference>
<sequence>MISIENLSVNYKSDSDVYTAISGINLTIPEGGTLAVIGPSGCGKSTLLKAIAGLIPEYEGTIKINGDEVNPKKQTIGFMPQNYGLLPWRTVIDNIRLGMKIKRAPELLDRKVLKKLMRQLGIEGLGHRYPTELSGGQQQRVALARVFALQPDVLLMDEPFSALDAITREEMQDIFLKLWQKNNVSTIFVTHYVEEALYLGQRIAILSASSGNINRIVDNPLFGGKDIRQNPEFFEMSLKLKNSIKKDWNQAWEN</sequence>
<accession>A0A0B2K4D9</accession>
<dbReference type="InterPro" id="IPR003593">
    <property type="entry name" value="AAA+_ATPase"/>
</dbReference>
<dbReference type="AlphaFoldDB" id="A0A0B2K4D9"/>
<keyword evidence="2" id="KW-0547">Nucleotide-binding</keyword>
<reference evidence="5 6" key="1">
    <citation type="journal article" date="2013" name="PLoS ONE">
        <title>Identification and characterization of three novel lipases belonging to families II and V from Anaerovibrio lipolyticus 5ST.</title>
        <authorList>
            <person name="Prive F."/>
            <person name="Kaderbhai N.N."/>
            <person name="Girdwood S."/>
            <person name="Worgan H.J."/>
            <person name="Pinloche E."/>
            <person name="Scollan N.D."/>
            <person name="Huws S.A."/>
            <person name="Newbold C.J."/>
        </authorList>
    </citation>
    <scope>NUCLEOTIDE SEQUENCE [LARGE SCALE GENOMIC DNA]</scope>
    <source>
        <strain evidence="5 6">5S</strain>
    </source>
</reference>
<keyword evidence="3" id="KW-0067">ATP-binding</keyword>
<dbReference type="InterPro" id="IPR003439">
    <property type="entry name" value="ABC_transporter-like_ATP-bd"/>
</dbReference>
<comment type="caution">
    <text evidence="5">The sequence shown here is derived from an EMBL/GenBank/DDBJ whole genome shotgun (WGS) entry which is preliminary data.</text>
</comment>
<dbReference type="eggNOG" id="COG1116">
    <property type="taxonomic scope" value="Bacteria"/>
</dbReference>
<evidence type="ECO:0000256" key="2">
    <source>
        <dbReference type="ARBA" id="ARBA00022741"/>
    </source>
</evidence>
<dbReference type="STRING" id="82374.NZ47_01690"/>
<protein>
    <submittedName>
        <fullName evidence="5">Taurine ABC transporter ATPase</fullName>
    </submittedName>
</protein>
<feature type="domain" description="ABC transporter" evidence="4">
    <location>
        <begin position="2"/>
        <end position="233"/>
    </location>
</feature>
<dbReference type="InterPro" id="IPR050166">
    <property type="entry name" value="ABC_transporter_ATP-bind"/>
</dbReference>
<dbReference type="PANTHER" id="PTHR42788:SF13">
    <property type="entry name" value="ALIPHATIC SULFONATES IMPORT ATP-BINDING PROTEIN SSUB"/>
    <property type="match status" value="1"/>
</dbReference>
<dbReference type="SUPFAM" id="SSF52540">
    <property type="entry name" value="P-loop containing nucleoside triphosphate hydrolases"/>
    <property type="match status" value="1"/>
</dbReference>
<evidence type="ECO:0000256" key="1">
    <source>
        <dbReference type="ARBA" id="ARBA00022448"/>
    </source>
</evidence>
<dbReference type="Pfam" id="PF00005">
    <property type="entry name" value="ABC_tran"/>
    <property type="match status" value="1"/>
</dbReference>
<dbReference type="RefSeq" id="WP_027396933.1">
    <property type="nucleotide sequence ID" value="NZ_CAMKSO010000151.1"/>
</dbReference>
<dbReference type="CDD" id="cd03293">
    <property type="entry name" value="ABC_NrtD_SsuB_transporters"/>
    <property type="match status" value="1"/>
</dbReference>
<dbReference type="PROSITE" id="PS00211">
    <property type="entry name" value="ABC_TRANSPORTER_1"/>
    <property type="match status" value="1"/>
</dbReference>
<gene>
    <name evidence="5" type="ORF">NZ47_01690</name>
</gene>
<dbReference type="PROSITE" id="PS50893">
    <property type="entry name" value="ABC_TRANSPORTER_2"/>
    <property type="match status" value="1"/>
</dbReference>
<keyword evidence="6" id="KW-1185">Reference proteome</keyword>
<name>A0A0B2K4D9_9FIRM</name>
<organism evidence="5 6">
    <name type="scientific">Anaerovibrio lipolyticus</name>
    <dbReference type="NCBI Taxonomy" id="82374"/>
    <lineage>
        <taxon>Bacteria</taxon>
        <taxon>Bacillati</taxon>
        <taxon>Bacillota</taxon>
        <taxon>Negativicutes</taxon>
        <taxon>Selenomonadales</taxon>
        <taxon>Selenomonadaceae</taxon>
        <taxon>Anaerovibrio</taxon>
    </lineage>
</organism>
<evidence type="ECO:0000256" key="3">
    <source>
        <dbReference type="ARBA" id="ARBA00022840"/>
    </source>
</evidence>
<dbReference type="SMART" id="SM00382">
    <property type="entry name" value="AAA"/>
    <property type="match status" value="1"/>
</dbReference>
<proteinExistence type="predicted"/>
<dbReference type="GO" id="GO:0005524">
    <property type="term" value="F:ATP binding"/>
    <property type="evidence" value="ECO:0007669"/>
    <property type="project" value="UniProtKB-KW"/>
</dbReference>
<evidence type="ECO:0000313" key="6">
    <source>
        <dbReference type="Proteomes" id="UP000030993"/>
    </source>
</evidence>
<dbReference type="PANTHER" id="PTHR42788">
    <property type="entry name" value="TAURINE IMPORT ATP-BINDING PROTEIN-RELATED"/>
    <property type="match status" value="1"/>
</dbReference>
<evidence type="ECO:0000259" key="4">
    <source>
        <dbReference type="PROSITE" id="PS50893"/>
    </source>
</evidence>
<dbReference type="Gene3D" id="3.40.50.300">
    <property type="entry name" value="P-loop containing nucleotide triphosphate hydrolases"/>
    <property type="match status" value="1"/>
</dbReference>